<dbReference type="AlphaFoldDB" id="A0AAW0GTI9"/>
<dbReference type="Proteomes" id="UP001385951">
    <property type="component" value="Unassembled WGS sequence"/>
</dbReference>
<keyword evidence="1" id="KW-0472">Membrane</keyword>
<dbReference type="Gene3D" id="3.10.350.10">
    <property type="entry name" value="LysM domain"/>
    <property type="match status" value="1"/>
</dbReference>
<evidence type="ECO:0000313" key="4">
    <source>
        <dbReference type="Proteomes" id="UP001385951"/>
    </source>
</evidence>
<dbReference type="InterPro" id="IPR018392">
    <property type="entry name" value="LysM"/>
</dbReference>
<feature type="domain" description="LysM" evidence="2">
    <location>
        <begin position="143"/>
        <end position="187"/>
    </location>
</feature>
<keyword evidence="1" id="KW-0812">Transmembrane</keyword>
<dbReference type="Pfam" id="PF01476">
    <property type="entry name" value="LysM"/>
    <property type="match status" value="1"/>
</dbReference>
<keyword evidence="1" id="KW-1133">Transmembrane helix</keyword>
<comment type="caution">
    <text evidence="3">The sequence shown here is derived from an EMBL/GenBank/DDBJ whole genome shotgun (WGS) entry which is preliminary data.</text>
</comment>
<reference evidence="3 4" key="1">
    <citation type="submission" date="2022-09" db="EMBL/GenBank/DDBJ databases">
        <authorList>
            <person name="Palmer J.M."/>
        </authorList>
    </citation>
    <scope>NUCLEOTIDE SEQUENCE [LARGE SCALE GENOMIC DNA]</scope>
    <source>
        <strain evidence="3 4">DSM 7382</strain>
    </source>
</reference>
<evidence type="ECO:0000256" key="1">
    <source>
        <dbReference type="SAM" id="Phobius"/>
    </source>
</evidence>
<dbReference type="CDD" id="cd00118">
    <property type="entry name" value="LysM"/>
    <property type="match status" value="1"/>
</dbReference>
<evidence type="ECO:0000313" key="3">
    <source>
        <dbReference type="EMBL" id="KAK7695204.1"/>
    </source>
</evidence>
<evidence type="ECO:0000259" key="2">
    <source>
        <dbReference type="PROSITE" id="PS51782"/>
    </source>
</evidence>
<dbReference type="PROSITE" id="PS51782">
    <property type="entry name" value="LYSM"/>
    <property type="match status" value="1"/>
</dbReference>
<proteinExistence type="predicted"/>
<protein>
    <recommendedName>
        <fullName evidence="2">LysM domain-containing protein</fullName>
    </recommendedName>
</protein>
<dbReference type="InterPro" id="IPR036779">
    <property type="entry name" value="LysM_dom_sf"/>
</dbReference>
<name>A0AAW0GTI9_9APHY</name>
<dbReference type="EMBL" id="JASBNA010000002">
    <property type="protein sequence ID" value="KAK7695204.1"/>
    <property type="molecule type" value="Genomic_DNA"/>
</dbReference>
<dbReference type="SUPFAM" id="SSF54106">
    <property type="entry name" value="LysM domain"/>
    <property type="match status" value="1"/>
</dbReference>
<gene>
    <name evidence="3" type="ORF">QCA50_002394</name>
</gene>
<accession>A0AAW0GTI9</accession>
<dbReference type="SMART" id="SM00257">
    <property type="entry name" value="LysM"/>
    <property type="match status" value="1"/>
</dbReference>
<sequence>MGRWTQYDEDEYRLPEGMKRVGYDADTRKYYFRDSDGSLWQSAEGNQYGQLTQVSEEPRAIDISTSSDNEDLEAAPTRTDGYQSLAADIDATPRYAVNNNTYAYRTLFPFLLIIVVVLLLVIRLATQGHSHSGNLHLCEENGRPYRVNSGDTCWDISQKGGFSLDELIAANPGLECKLLTPSEIICLPEAKPTSRRKL</sequence>
<keyword evidence="4" id="KW-1185">Reference proteome</keyword>
<feature type="transmembrane region" description="Helical" evidence="1">
    <location>
        <begin position="102"/>
        <end position="122"/>
    </location>
</feature>
<organism evidence="3 4">
    <name type="scientific">Cerrena zonata</name>
    <dbReference type="NCBI Taxonomy" id="2478898"/>
    <lineage>
        <taxon>Eukaryota</taxon>
        <taxon>Fungi</taxon>
        <taxon>Dikarya</taxon>
        <taxon>Basidiomycota</taxon>
        <taxon>Agaricomycotina</taxon>
        <taxon>Agaricomycetes</taxon>
        <taxon>Polyporales</taxon>
        <taxon>Cerrenaceae</taxon>
        <taxon>Cerrena</taxon>
    </lineage>
</organism>